<accession>A0A0K1PZA6</accession>
<reference evidence="4 5" key="1">
    <citation type="submission" date="2015-08" db="EMBL/GenBank/DDBJ databases">
        <authorList>
            <person name="Babu N.S."/>
            <person name="Beckwith C.J."/>
            <person name="Beseler K.G."/>
            <person name="Brison A."/>
            <person name="Carone J.V."/>
            <person name="Caskin T.P."/>
            <person name="Diamond M."/>
            <person name="Durham M.E."/>
            <person name="Foxe J.M."/>
            <person name="Go M."/>
            <person name="Henderson B.A."/>
            <person name="Jones I.B."/>
            <person name="McGettigan J.A."/>
            <person name="Micheletti S.J."/>
            <person name="Nasrallah M.E."/>
            <person name="Ortiz D."/>
            <person name="Piller C.R."/>
            <person name="Privatt S.R."/>
            <person name="Schneider S.L."/>
            <person name="Sharp S."/>
            <person name="Smith T.C."/>
            <person name="Stanton J.D."/>
            <person name="Ullery H.E."/>
            <person name="Wilson R.J."/>
            <person name="Serrano M.G."/>
            <person name="Buck G."/>
            <person name="Lee V."/>
            <person name="Wang Y."/>
            <person name="Carvalho R."/>
            <person name="Voegtly L."/>
            <person name="Shi R."/>
            <person name="Duckworth R."/>
            <person name="Johnson A."/>
            <person name="Loviza R."/>
            <person name="Walstead R."/>
            <person name="Shah Z."/>
            <person name="Kiflezghi M."/>
            <person name="Wade K."/>
            <person name="Ball S.L."/>
            <person name="Bradley K.W."/>
            <person name="Asai D.J."/>
            <person name="Bowman C.A."/>
            <person name="Russell D.A."/>
            <person name="Pope W.H."/>
            <person name="Jacobs-Sera D."/>
            <person name="Hendrix R.W."/>
            <person name="Hatfull G.F."/>
        </authorList>
    </citation>
    <scope>NUCLEOTIDE SEQUENCE [LARGE SCALE GENOMIC DNA]</scope>
    <source>
        <strain evidence="4 5">DSM 27648</strain>
    </source>
</reference>
<gene>
    <name evidence="4" type="ORF">AKJ09_05534</name>
</gene>
<dbReference type="PANTHER" id="PTHR46534:SF1">
    <property type="entry name" value="IGGFC-BINDING PROTEIN N-TERMINAL DOMAIN-CONTAINING PROTEIN"/>
    <property type="match status" value="1"/>
</dbReference>
<dbReference type="RefSeq" id="WP_146649958.1">
    <property type="nucleotide sequence ID" value="NZ_CP012333.1"/>
</dbReference>
<proteinExistence type="predicted"/>
<dbReference type="STRING" id="1391654.AKJ09_05534"/>
<evidence type="ECO:0000256" key="1">
    <source>
        <dbReference type="SAM" id="MobiDB-lite"/>
    </source>
</evidence>
<dbReference type="KEGG" id="llu:AKJ09_05534"/>
<evidence type="ECO:0000256" key="2">
    <source>
        <dbReference type="SAM" id="SignalP"/>
    </source>
</evidence>
<name>A0A0K1PZA6_9BACT</name>
<evidence type="ECO:0000259" key="3">
    <source>
        <dbReference type="Pfam" id="PF17517"/>
    </source>
</evidence>
<keyword evidence="2" id="KW-0732">Signal</keyword>
<organism evidence="4 5">
    <name type="scientific">Labilithrix luteola</name>
    <dbReference type="NCBI Taxonomy" id="1391654"/>
    <lineage>
        <taxon>Bacteria</taxon>
        <taxon>Pseudomonadati</taxon>
        <taxon>Myxococcota</taxon>
        <taxon>Polyangia</taxon>
        <taxon>Polyangiales</taxon>
        <taxon>Labilitrichaceae</taxon>
        <taxon>Labilithrix</taxon>
    </lineage>
</organism>
<evidence type="ECO:0000313" key="4">
    <source>
        <dbReference type="EMBL" id="AKU98870.1"/>
    </source>
</evidence>
<feature type="chain" id="PRO_5005466630" description="IgGFc-binding protein N-terminal domain-containing protein" evidence="2">
    <location>
        <begin position="25"/>
        <end position="603"/>
    </location>
</feature>
<dbReference type="AlphaFoldDB" id="A0A0K1PZA6"/>
<dbReference type="InterPro" id="IPR035234">
    <property type="entry name" value="IgGFc-bd_N"/>
</dbReference>
<dbReference type="Proteomes" id="UP000064967">
    <property type="component" value="Chromosome"/>
</dbReference>
<dbReference type="PROSITE" id="PS51257">
    <property type="entry name" value="PROKAR_LIPOPROTEIN"/>
    <property type="match status" value="1"/>
</dbReference>
<sequence>MNSATLRYSTMLLSGAAAAIVAVACSTNSTTFGEDPAPAILPAEDASAPPPPTPTEQKCRHCSRDLKQVIDGCGDQEKAIETCGADKGCGDGVCVDACTAAAISKGSVGCDFWTIAPDTSSSGKGSCLAAELANTWDRPVTISAEYGNGPLDISNSIYTIERVDNNPVYTLLKGPLPVGQVAVIFLAHSAIKLNSESALCPVGITPAMTVDPMRHGTSKTTAFHLKADAPIAAYSIYPYGGADSHFPSSTLLLPVSSWEKNYIAVSPFDFGNTGRRRTLQIIANEDNTEVHMRPTVEIAAGQDVVGATTGVTQTWTLNRGQVLQFTQQATTGSPIETSKPVGVFGGAECTELPTPYCDTLQQQIPPTAQWGTEYAVVPFKGRNKTFSSNFQEIVPYTIVAATDGTKLTYEPSRPLNAPETLNAGQSVNFLTDQVFTVKTQDSKHPIHVNVYMTGSTYCNGNPKYNMLTGYQTCTTGDPDYVNVPPADQFLDHYVFFTDFTYPLTVLTVVRRKTALGFKDVELSCGGNITGWQPLGSSGEYEFAWVQLTDGFVSTGDCGYGRQEATSDGPFGLTVWGMGQDASYGYVGGTGLRPINDAPLPSIK</sequence>
<dbReference type="PANTHER" id="PTHR46534">
    <property type="entry name" value="IGGFC_BINDING DOMAIN-CONTAINING PROTEIN"/>
    <property type="match status" value="1"/>
</dbReference>
<feature type="domain" description="IgGFc-binding protein N-terminal" evidence="3">
    <location>
        <begin position="249"/>
        <end position="576"/>
    </location>
</feature>
<feature type="signal peptide" evidence="2">
    <location>
        <begin position="1"/>
        <end position="24"/>
    </location>
</feature>
<protein>
    <recommendedName>
        <fullName evidence="3">IgGFc-binding protein N-terminal domain-containing protein</fullName>
    </recommendedName>
</protein>
<keyword evidence="5" id="KW-1185">Reference proteome</keyword>
<feature type="region of interest" description="Disordered" evidence="1">
    <location>
        <begin position="36"/>
        <end position="59"/>
    </location>
</feature>
<dbReference type="OrthoDB" id="5524783at2"/>
<dbReference type="EMBL" id="CP012333">
    <property type="protein sequence ID" value="AKU98870.1"/>
    <property type="molecule type" value="Genomic_DNA"/>
</dbReference>
<dbReference type="Pfam" id="PF17517">
    <property type="entry name" value="IgGFc_binding"/>
    <property type="match status" value="1"/>
</dbReference>
<evidence type="ECO:0000313" key="5">
    <source>
        <dbReference type="Proteomes" id="UP000064967"/>
    </source>
</evidence>